<dbReference type="Pfam" id="PF17954">
    <property type="entry name" value="Pirin_C_2"/>
    <property type="match status" value="1"/>
</dbReference>
<dbReference type="PANTHER" id="PTHR43212:SF3">
    <property type="entry name" value="QUERCETIN 2,3-DIOXYGENASE"/>
    <property type="match status" value="1"/>
</dbReference>
<comment type="similarity">
    <text evidence="1 2">Belongs to the pirin family.</text>
</comment>
<reference evidence="6" key="1">
    <citation type="journal article" date="2019" name="Int. J. Syst. Evol. Microbiol.">
        <title>The Global Catalogue of Microorganisms (GCM) 10K type strain sequencing project: providing services to taxonomists for standard genome sequencing and annotation.</title>
        <authorList>
            <consortium name="The Broad Institute Genomics Platform"/>
            <consortium name="The Broad Institute Genome Sequencing Center for Infectious Disease"/>
            <person name="Wu L."/>
            <person name="Ma J."/>
        </authorList>
    </citation>
    <scope>NUCLEOTIDE SEQUENCE [LARGE SCALE GENOMIC DNA]</scope>
    <source>
        <strain evidence="6">KCTC 42662</strain>
    </source>
</reference>
<evidence type="ECO:0000256" key="1">
    <source>
        <dbReference type="ARBA" id="ARBA00008416"/>
    </source>
</evidence>
<evidence type="ECO:0000259" key="4">
    <source>
        <dbReference type="Pfam" id="PF17954"/>
    </source>
</evidence>
<evidence type="ECO:0000313" key="5">
    <source>
        <dbReference type="EMBL" id="MFD2547184.1"/>
    </source>
</evidence>
<keyword evidence="6" id="KW-1185">Reference proteome</keyword>
<accession>A0ABW5KE20</accession>
<feature type="domain" description="Quercetin 2,3-dioxygenase C-terminal cupin" evidence="4">
    <location>
        <begin position="201"/>
        <end position="287"/>
    </location>
</feature>
<dbReference type="Pfam" id="PF02678">
    <property type="entry name" value="Pirin"/>
    <property type="match status" value="1"/>
</dbReference>
<gene>
    <name evidence="5" type="ORF">ACFSR5_05935</name>
</gene>
<dbReference type="InterPro" id="IPR011051">
    <property type="entry name" value="RmlC_Cupin_sf"/>
</dbReference>
<dbReference type="InterPro" id="IPR012093">
    <property type="entry name" value="Pirin"/>
</dbReference>
<comment type="caution">
    <text evidence="5">The sequence shown here is derived from an EMBL/GenBank/DDBJ whole genome shotgun (WGS) entry which is preliminary data.</text>
</comment>
<dbReference type="InterPro" id="IPR041602">
    <property type="entry name" value="Quercetinase_C"/>
</dbReference>
<dbReference type="SUPFAM" id="SSF51182">
    <property type="entry name" value="RmlC-like cupins"/>
    <property type="match status" value="1"/>
</dbReference>
<name>A0ABW5KE20_9SPHI</name>
<organism evidence="5 6">
    <name type="scientific">Sphingobacterium suaedae</name>
    <dbReference type="NCBI Taxonomy" id="1686402"/>
    <lineage>
        <taxon>Bacteria</taxon>
        <taxon>Pseudomonadati</taxon>
        <taxon>Bacteroidota</taxon>
        <taxon>Sphingobacteriia</taxon>
        <taxon>Sphingobacteriales</taxon>
        <taxon>Sphingobacteriaceae</taxon>
        <taxon>Sphingobacterium</taxon>
    </lineage>
</organism>
<dbReference type="InterPro" id="IPR003829">
    <property type="entry name" value="Pirin_N_dom"/>
</dbReference>
<dbReference type="InterPro" id="IPR014710">
    <property type="entry name" value="RmlC-like_jellyroll"/>
</dbReference>
<protein>
    <submittedName>
        <fullName evidence="5">Pirin family protein</fullName>
    </submittedName>
</protein>
<dbReference type="EMBL" id="JBHULR010000003">
    <property type="protein sequence ID" value="MFD2547184.1"/>
    <property type="molecule type" value="Genomic_DNA"/>
</dbReference>
<sequence length="292" mass="33055">MDRKDFLKKGLLGTGMFTAAASRANTMKNEIDEIEPLEPMDYPHTQDPLLNLADHSVLHPADSRGKADHGWLLSRHTFSFGNYHNPERMHFGVLRVLNDDQVDGGKGFGRHPHDNMEIISIPLEGDLKHEDSMGNVAVIRKGDIQVMSAGTGIMHAEFNKHADRPVKFLQIWVYPNKRNVAPRYDQRTIDVEKKHNTFQQILSPDPSDEGVWIHQDAWFHLGTFDAGMEVVYTTKKPGNGLYLFLIRGEVSVEGQHLGERDGFGVWEITELPIKTLQSETEILIMDVPMTLP</sequence>
<evidence type="ECO:0000256" key="2">
    <source>
        <dbReference type="RuleBase" id="RU003457"/>
    </source>
</evidence>
<dbReference type="CDD" id="cd02910">
    <property type="entry name" value="cupin_Yhhw_N"/>
    <property type="match status" value="1"/>
</dbReference>
<dbReference type="Gene3D" id="2.60.120.10">
    <property type="entry name" value="Jelly Rolls"/>
    <property type="match status" value="2"/>
</dbReference>
<dbReference type="PANTHER" id="PTHR43212">
    <property type="entry name" value="QUERCETIN 2,3-DIOXYGENASE"/>
    <property type="match status" value="1"/>
</dbReference>
<proteinExistence type="inferred from homology"/>
<evidence type="ECO:0000259" key="3">
    <source>
        <dbReference type="Pfam" id="PF02678"/>
    </source>
</evidence>
<dbReference type="Proteomes" id="UP001597545">
    <property type="component" value="Unassembled WGS sequence"/>
</dbReference>
<dbReference type="RefSeq" id="WP_380901695.1">
    <property type="nucleotide sequence ID" value="NZ_JBHUEG010000007.1"/>
</dbReference>
<evidence type="ECO:0000313" key="6">
    <source>
        <dbReference type="Proteomes" id="UP001597545"/>
    </source>
</evidence>
<feature type="domain" description="Pirin N-terminal" evidence="3">
    <location>
        <begin position="64"/>
        <end position="173"/>
    </location>
</feature>